<evidence type="ECO:0000256" key="3">
    <source>
        <dbReference type="ARBA" id="ARBA00022833"/>
    </source>
</evidence>
<dbReference type="PANTHER" id="PTHR11224:SF10">
    <property type="entry name" value="IP09428P-RELATED"/>
    <property type="match status" value="1"/>
</dbReference>
<evidence type="ECO:0000256" key="1">
    <source>
        <dbReference type="ARBA" id="ARBA00022723"/>
    </source>
</evidence>
<feature type="zinc finger region" description="C3H1-type" evidence="4">
    <location>
        <begin position="111"/>
        <end position="138"/>
    </location>
</feature>
<keyword evidence="8" id="KW-1185">Reference proteome</keyword>
<accession>A0AAN6SN58</accession>
<feature type="zinc finger region" description="C3H1-type" evidence="4">
    <location>
        <begin position="65"/>
        <end position="92"/>
    </location>
</feature>
<feature type="non-terminal residue" evidence="7">
    <location>
        <position position="242"/>
    </location>
</feature>
<dbReference type="Pfam" id="PF00642">
    <property type="entry name" value="zf-CCCH"/>
    <property type="match status" value="2"/>
</dbReference>
<dbReference type="SUPFAM" id="SSF90229">
    <property type="entry name" value="CCCH zinc finger"/>
    <property type="match status" value="3"/>
</dbReference>
<evidence type="ECO:0000259" key="6">
    <source>
        <dbReference type="PROSITE" id="PS50103"/>
    </source>
</evidence>
<feature type="domain" description="C3H1-type" evidence="6">
    <location>
        <begin position="111"/>
        <end position="138"/>
    </location>
</feature>
<feature type="domain" description="C3H1-type" evidence="6">
    <location>
        <begin position="65"/>
        <end position="92"/>
    </location>
</feature>
<dbReference type="InterPro" id="IPR036855">
    <property type="entry name" value="Znf_CCCH_sf"/>
</dbReference>
<keyword evidence="2 4" id="KW-0863">Zinc-finger</keyword>
<evidence type="ECO:0000313" key="8">
    <source>
        <dbReference type="Proteomes" id="UP001303115"/>
    </source>
</evidence>
<name>A0AAN6SN58_9PEZI</name>
<feature type="zinc finger region" description="C3H1-type" evidence="4">
    <location>
        <begin position="19"/>
        <end position="46"/>
    </location>
</feature>
<comment type="caution">
    <text evidence="7">The sequence shown here is derived from an EMBL/GenBank/DDBJ whole genome shotgun (WGS) entry which is preliminary data.</text>
</comment>
<dbReference type="EMBL" id="MU854527">
    <property type="protein sequence ID" value="KAK4033477.1"/>
    <property type="molecule type" value="Genomic_DNA"/>
</dbReference>
<keyword evidence="3 4" id="KW-0862">Zinc</keyword>
<dbReference type="InterPro" id="IPR000571">
    <property type="entry name" value="Znf_CCCH"/>
</dbReference>
<proteinExistence type="predicted"/>
<dbReference type="PROSITE" id="PS50103">
    <property type="entry name" value="ZF_C3H1"/>
    <property type="match status" value="3"/>
</dbReference>
<evidence type="ECO:0000256" key="4">
    <source>
        <dbReference type="PROSITE-ProRule" id="PRU00723"/>
    </source>
</evidence>
<reference evidence="8" key="1">
    <citation type="journal article" date="2023" name="Mol. Phylogenet. Evol.">
        <title>Genome-scale phylogeny and comparative genomics of the fungal order Sordariales.</title>
        <authorList>
            <person name="Hensen N."/>
            <person name="Bonometti L."/>
            <person name="Westerberg I."/>
            <person name="Brannstrom I.O."/>
            <person name="Guillou S."/>
            <person name="Cros-Aarteil S."/>
            <person name="Calhoun S."/>
            <person name="Haridas S."/>
            <person name="Kuo A."/>
            <person name="Mondo S."/>
            <person name="Pangilinan J."/>
            <person name="Riley R."/>
            <person name="LaButti K."/>
            <person name="Andreopoulos B."/>
            <person name="Lipzen A."/>
            <person name="Chen C."/>
            <person name="Yan M."/>
            <person name="Daum C."/>
            <person name="Ng V."/>
            <person name="Clum A."/>
            <person name="Steindorff A."/>
            <person name="Ohm R.A."/>
            <person name="Martin F."/>
            <person name="Silar P."/>
            <person name="Natvig D.O."/>
            <person name="Lalanne C."/>
            <person name="Gautier V."/>
            <person name="Ament-Velasquez S.L."/>
            <person name="Kruys A."/>
            <person name="Hutchinson M.I."/>
            <person name="Powell A.J."/>
            <person name="Barry K."/>
            <person name="Miller A.N."/>
            <person name="Grigoriev I.V."/>
            <person name="Debuchy R."/>
            <person name="Gladieux P."/>
            <person name="Hiltunen Thoren M."/>
            <person name="Johannesson H."/>
        </authorList>
    </citation>
    <scope>NUCLEOTIDE SEQUENCE [LARGE SCALE GENOMIC DNA]</scope>
    <source>
        <strain evidence="8">CBS 284.82</strain>
    </source>
</reference>
<dbReference type="Gene3D" id="1.20.120.1350">
    <property type="entry name" value="Pneumovirus matrix protein 2 (M2), zinc-binding domain"/>
    <property type="match status" value="2"/>
</dbReference>
<keyword evidence="1 4" id="KW-0479">Metal-binding</keyword>
<dbReference type="GO" id="GO:0008270">
    <property type="term" value="F:zinc ion binding"/>
    <property type="evidence" value="ECO:0007669"/>
    <property type="project" value="UniProtKB-KW"/>
</dbReference>
<dbReference type="PANTHER" id="PTHR11224">
    <property type="entry name" value="MAKORIN-RELATED"/>
    <property type="match status" value="1"/>
</dbReference>
<feature type="domain" description="C3H1-type" evidence="6">
    <location>
        <begin position="19"/>
        <end position="46"/>
    </location>
</feature>
<organism evidence="7 8">
    <name type="scientific">Parachaetomium inaequale</name>
    <dbReference type="NCBI Taxonomy" id="2588326"/>
    <lineage>
        <taxon>Eukaryota</taxon>
        <taxon>Fungi</taxon>
        <taxon>Dikarya</taxon>
        <taxon>Ascomycota</taxon>
        <taxon>Pezizomycotina</taxon>
        <taxon>Sordariomycetes</taxon>
        <taxon>Sordariomycetidae</taxon>
        <taxon>Sordariales</taxon>
        <taxon>Chaetomiaceae</taxon>
        <taxon>Parachaetomium</taxon>
    </lineage>
</organism>
<dbReference type="SMART" id="SM00356">
    <property type="entry name" value="ZnF_C3H1"/>
    <property type="match status" value="3"/>
</dbReference>
<evidence type="ECO:0000256" key="5">
    <source>
        <dbReference type="SAM" id="MobiDB-lite"/>
    </source>
</evidence>
<feature type="region of interest" description="Disordered" evidence="5">
    <location>
        <begin position="139"/>
        <end position="160"/>
    </location>
</feature>
<dbReference type="GO" id="GO:0000209">
    <property type="term" value="P:protein polyubiquitination"/>
    <property type="evidence" value="ECO:0007669"/>
    <property type="project" value="InterPro"/>
</dbReference>
<dbReference type="AlphaFoldDB" id="A0AAN6SN58"/>
<evidence type="ECO:0000313" key="7">
    <source>
        <dbReference type="EMBL" id="KAK4033477.1"/>
    </source>
</evidence>
<dbReference type="Proteomes" id="UP001303115">
    <property type="component" value="Unassembled WGS sequence"/>
</dbReference>
<protein>
    <recommendedName>
        <fullName evidence="6">C3H1-type domain-containing protein</fullName>
    </recommendedName>
</protein>
<dbReference type="GO" id="GO:0061630">
    <property type="term" value="F:ubiquitin protein ligase activity"/>
    <property type="evidence" value="ECO:0007669"/>
    <property type="project" value="InterPro"/>
</dbReference>
<dbReference type="Pfam" id="PF18345">
    <property type="entry name" value="zf_CCCH_4"/>
    <property type="match status" value="1"/>
</dbReference>
<dbReference type="InterPro" id="IPR045072">
    <property type="entry name" value="MKRN-like"/>
</dbReference>
<evidence type="ECO:0000256" key="2">
    <source>
        <dbReference type="ARBA" id="ARBA00022771"/>
    </source>
</evidence>
<dbReference type="Gene3D" id="4.10.1000.10">
    <property type="entry name" value="Zinc finger, CCCH-type"/>
    <property type="match status" value="1"/>
</dbReference>
<feature type="compositionally biased region" description="Acidic residues" evidence="5">
    <location>
        <begin position="140"/>
        <end position="159"/>
    </location>
</feature>
<gene>
    <name evidence="7" type="ORF">C8A01DRAFT_19579</name>
</gene>
<sequence length="242" mass="25587">MNSRPTFRPDRPSTNGAPKTPRIPCRFHARGACSKGDACQFTHENSGASASPFNVALGTVPRTESGPKLPCRYFANGNCAKGDSCLFAHEAPPKPAAAFSTPSALQPPTDSRPQIPCQFFAKGGCRNGEACPFAHSQVDATEEAQGEEEQEQDQEEPASDDWARQLGGALVQFEDGAAVSKVSPPTDFSAVRLNKLPEGSSPTSVAALLSNMDVVVLPESVRVIAQTGHCSAEVTVEDPMFA</sequence>
<feature type="region of interest" description="Disordered" evidence="5">
    <location>
        <begin position="1"/>
        <end position="23"/>
    </location>
</feature>